<dbReference type="EMBL" id="JADBDZ010000001">
    <property type="protein sequence ID" value="MBE1535160.1"/>
    <property type="molecule type" value="Genomic_DNA"/>
</dbReference>
<keyword evidence="3" id="KW-1185">Reference proteome</keyword>
<feature type="compositionally biased region" description="Basic and acidic residues" evidence="1">
    <location>
        <begin position="155"/>
        <end position="186"/>
    </location>
</feature>
<evidence type="ECO:0000256" key="1">
    <source>
        <dbReference type="SAM" id="MobiDB-lite"/>
    </source>
</evidence>
<evidence type="ECO:0000313" key="3">
    <source>
        <dbReference type="Proteomes" id="UP000627838"/>
    </source>
</evidence>
<proteinExistence type="predicted"/>
<feature type="region of interest" description="Disordered" evidence="1">
    <location>
        <begin position="24"/>
        <end position="114"/>
    </location>
</feature>
<comment type="caution">
    <text evidence="2">The sequence shown here is derived from an EMBL/GenBank/DDBJ whole genome shotgun (WGS) entry which is preliminary data.</text>
</comment>
<dbReference type="Proteomes" id="UP000627838">
    <property type="component" value="Unassembled WGS sequence"/>
</dbReference>
<reference evidence="2 3" key="1">
    <citation type="submission" date="2020-10" db="EMBL/GenBank/DDBJ databases">
        <title>Sequencing the genomes of 1000 actinobacteria strains.</title>
        <authorList>
            <person name="Klenk H.-P."/>
        </authorList>
    </citation>
    <scope>NUCLEOTIDE SEQUENCE [LARGE SCALE GENOMIC DNA]</scope>
    <source>
        <strain evidence="2 3">DSM 46744</strain>
    </source>
</reference>
<name>A0ABR9JX57_9ACTN</name>
<feature type="compositionally biased region" description="Basic and acidic residues" evidence="1">
    <location>
        <begin position="79"/>
        <end position="100"/>
    </location>
</feature>
<evidence type="ECO:0000313" key="2">
    <source>
        <dbReference type="EMBL" id="MBE1535160.1"/>
    </source>
</evidence>
<feature type="region of interest" description="Disordered" evidence="1">
    <location>
        <begin position="152"/>
        <end position="218"/>
    </location>
</feature>
<protein>
    <submittedName>
        <fullName evidence="2">Uncharacterized protein</fullName>
    </submittedName>
</protein>
<gene>
    <name evidence="2" type="ORF">H4W34_004993</name>
</gene>
<accession>A0ABR9JX57</accession>
<feature type="compositionally biased region" description="Basic and acidic residues" evidence="1">
    <location>
        <begin position="33"/>
        <end position="49"/>
    </location>
</feature>
<sequence length="218" mass="22985">MSEQPGDILDEAGRVFDALLRRAARTGVFGTPHRSDDRNRPEPDERPDGTEGTDGDVWASATAEPRRPEGGARDAGGARAERSRDEGGARAGGGERERRGAGGPRVATGAPECRDCPVCRAIAIRREAGGDVARHLREAGESLLAAALDVLAAADRTRDGRARDARTRDGHGRDTGTYRNRPRQESPGRPAGTSERSGTRRGRPDGDAWSAATGGSGD</sequence>
<organism evidence="2 3">
    <name type="scientific">Actinomadura algeriensis</name>
    <dbReference type="NCBI Taxonomy" id="1679523"/>
    <lineage>
        <taxon>Bacteria</taxon>
        <taxon>Bacillati</taxon>
        <taxon>Actinomycetota</taxon>
        <taxon>Actinomycetes</taxon>
        <taxon>Streptosporangiales</taxon>
        <taxon>Thermomonosporaceae</taxon>
        <taxon>Actinomadura</taxon>
    </lineage>
</organism>
<dbReference type="RefSeq" id="WP_192761418.1">
    <property type="nucleotide sequence ID" value="NZ_JADBDZ010000001.1"/>
</dbReference>